<proteinExistence type="predicted"/>
<dbReference type="EMBL" id="UGTI01000001">
    <property type="protein sequence ID" value="SUB77404.1"/>
    <property type="molecule type" value="Genomic_DNA"/>
</dbReference>
<evidence type="ECO:0000313" key="2">
    <source>
        <dbReference type="Proteomes" id="UP000254263"/>
    </source>
</evidence>
<gene>
    <name evidence="1" type="ORF">NCTC13100_00528</name>
</gene>
<dbReference type="AlphaFoldDB" id="A0A379DHI5"/>
<reference evidence="1 2" key="1">
    <citation type="submission" date="2018-06" db="EMBL/GenBank/DDBJ databases">
        <authorList>
            <consortium name="Pathogen Informatics"/>
            <person name="Doyle S."/>
        </authorList>
    </citation>
    <scope>NUCLEOTIDE SEQUENCE [LARGE SCALE GENOMIC DNA]</scope>
    <source>
        <strain evidence="1 2">NCTC13100</strain>
    </source>
</reference>
<protein>
    <submittedName>
        <fullName evidence="1">Uncharacterized protein</fullName>
    </submittedName>
</protein>
<dbReference type="Proteomes" id="UP000254263">
    <property type="component" value="Unassembled WGS sequence"/>
</dbReference>
<organism evidence="1 2">
    <name type="scientific">Porphyromonas macacae</name>
    <dbReference type="NCBI Taxonomy" id="28115"/>
    <lineage>
        <taxon>Bacteria</taxon>
        <taxon>Pseudomonadati</taxon>
        <taxon>Bacteroidota</taxon>
        <taxon>Bacteroidia</taxon>
        <taxon>Bacteroidales</taxon>
        <taxon>Porphyromonadaceae</taxon>
        <taxon>Porphyromonas</taxon>
    </lineage>
</organism>
<sequence>MYIFSLNNTALYIIFQERIDSVSKMNFDTAPFSCVRIHKVQGTETEAERSVPKHVTEVECCKQCSHLQMMTYCPSIIADDPNDRNGLKNHTTRLILRSSCRNPSTLSTSSYTIRTRAS</sequence>
<evidence type="ECO:0000313" key="1">
    <source>
        <dbReference type="EMBL" id="SUB77404.1"/>
    </source>
</evidence>
<accession>A0A379DHI5</accession>
<name>A0A379DHI5_9PORP</name>